<keyword evidence="7" id="KW-1185">Reference proteome</keyword>
<comment type="domain">
    <text evidence="4">The HXXXXD motif is essential for acyltransferase activity and may constitute the binding site for the phosphate moiety of the glycerol-3-phosphate.</text>
</comment>
<dbReference type="Proteomes" id="UP000196521">
    <property type="component" value="Chromosome"/>
</dbReference>
<dbReference type="SMART" id="SM00563">
    <property type="entry name" value="PlsC"/>
    <property type="match status" value="1"/>
</dbReference>
<evidence type="ECO:0000256" key="3">
    <source>
        <dbReference type="ARBA" id="ARBA00023315"/>
    </source>
</evidence>
<comment type="catalytic activity">
    <reaction evidence="4">
        <text>a 1-acyl-sn-glycero-3-phosphate + an acyl-CoA = a 1,2-diacyl-sn-glycero-3-phosphate + CoA</text>
        <dbReference type="Rhea" id="RHEA:19709"/>
        <dbReference type="ChEBI" id="CHEBI:57287"/>
        <dbReference type="ChEBI" id="CHEBI:57970"/>
        <dbReference type="ChEBI" id="CHEBI:58342"/>
        <dbReference type="ChEBI" id="CHEBI:58608"/>
        <dbReference type="EC" id="2.3.1.51"/>
    </reaction>
</comment>
<evidence type="ECO:0000313" key="6">
    <source>
        <dbReference type="EMBL" id="CAC5343978.1"/>
    </source>
</evidence>
<gene>
    <name evidence="6" type="ORF">PLAN_40393</name>
</gene>
<dbReference type="EMBL" id="LR812490">
    <property type="protein sequence ID" value="CAC5343978.1"/>
    <property type="molecule type" value="Genomic_DNA"/>
</dbReference>
<organism evidence="6 7">
    <name type="scientific">Planktothrix rubescens CCAP 1459/22</name>
    <dbReference type="NCBI Taxonomy" id="329571"/>
    <lineage>
        <taxon>Bacteria</taxon>
        <taxon>Bacillati</taxon>
        <taxon>Cyanobacteriota</taxon>
        <taxon>Cyanophyceae</taxon>
        <taxon>Oscillatoriophycideae</taxon>
        <taxon>Oscillatoriales</taxon>
        <taxon>Microcoleaceae</taxon>
        <taxon>Planktothrix</taxon>
    </lineage>
</organism>
<keyword evidence="4" id="KW-0443">Lipid metabolism</keyword>
<comment type="caution">
    <text evidence="6">The sequence shown here is derived from an EMBL/GenBank/DDBJ whole genome shotgun (WGS) entry which is preliminary data.</text>
</comment>
<dbReference type="PANTHER" id="PTHR10434:SF11">
    <property type="entry name" value="1-ACYL-SN-GLYCEROL-3-PHOSPHATE ACYLTRANSFERASE"/>
    <property type="match status" value="1"/>
</dbReference>
<dbReference type="AlphaFoldDB" id="A0A6J7ZMZ1"/>
<dbReference type="PANTHER" id="PTHR10434">
    <property type="entry name" value="1-ACYL-SN-GLYCEROL-3-PHOSPHATE ACYLTRANSFERASE"/>
    <property type="match status" value="1"/>
</dbReference>
<evidence type="ECO:0000256" key="1">
    <source>
        <dbReference type="ARBA" id="ARBA00008655"/>
    </source>
</evidence>
<keyword evidence="3 4" id="KW-0012">Acyltransferase</keyword>
<keyword evidence="4" id="KW-0594">Phospholipid biosynthesis</keyword>
<dbReference type="EC" id="2.3.1.51" evidence="4"/>
<dbReference type="NCBIfam" id="TIGR00530">
    <property type="entry name" value="AGP_acyltrn"/>
    <property type="match status" value="1"/>
</dbReference>
<proteinExistence type="inferred from homology"/>
<dbReference type="EMBL" id="CZCZ02000014">
    <property type="protein sequence ID" value="CAC5343978.1"/>
    <property type="molecule type" value="Genomic_DNA"/>
</dbReference>
<evidence type="ECO:0000259" key="5">
    <source>
        <dbReference type="SMART" id="SM00563"/>
    </source>
</evidence>
<dbReference type="RefSeq" id="WP_081694422.1">
    <property type="nucleotide sequence ID" value="NZ_LR812490.1"/>
</dbReference>
<dbReference type="InterPro" id="IPR004552">
    <property type="entry name" value="AGP_acyltrans"/>
</dbReference>
<keyword evidence="4" id="KW-1208">Phospholipid metabolism</keyword>
<dbReference type="GO" id="GO:0016020">
    <property type="term" value="C:membrane"/>
    <property type="evidence" value="ECO:0007669"/>
    <property type="project" value="InterPro"/>
</dbReference>
<keyword evidence="4" id="KW-0444">Lipid biosynthesis</keyword>
<dbReference type="Pfam" id="PF01553">
    <property type="entry name" value="Acyltransferase"/>
    <property type="match status" value="1"/>
</dbReference>
<comment type="similarity">
    <text evidence="1 4">Belongs to the 1-acyl-sn-glycerol-3-phosphate acyltransferase family.</text>
</comment>
<dbReference type="CDD" id="cd07989">
    <property type="entry name" value="LPLAT_AGPAT-like"/>
    <property type="match status" value="1"/>
</dbReference>
<sequence>MLHLYFRGRIYGADRVPLAGPLVVVSNHASDFDPVLLSNCMGRPVSYMSKEELFEVPILKQAISLYGAYPVKRGSPDRSAIRAALQQLENGWAAGVFLQGTRTIDGRITEPKLGAALIAAKAKVPLLPVCLWGTHAITNRGSHFPRPVPITVRVGHLIPPPDSTDRDELLELTQHCTDEINALHDLGR</sequence>
<evidence type="ECO:0000256" key="4">
    <source>
        <dbReference type="RuleBase" id="RU361267"/>
    </source>
</evidence>
<accession>A0A6J7ZMZ1</accession>
<feature type="domain" description="Phospholipid/glycerol acyltransferase" evidence="5">
    <location>
        <begin position="22"/>
        <end position="134"/>
    </location>
</feature>
<dbReference type="SUPFAM" id="SSF69593">
    <property type="entry name" value="Glycerol-3-phosphate (1)-acyltransferase"/>
    <property type="match status" value="1"/>
</dbReference>
<protein>
    <recommendedName>
        <fullName evidence="4">1-acyl-sn-glycerol-3-phosphate acyltransferase</fullName>
        <ecNumber evidence="4">2.3.1.51</ecNumber>
    </recommendedName>
</protein>
<dbReference type="GO" id="GO:0003841">
    <property type="term" value="F:1-acylglycerol-3-phosphate O-acyltransferase activity"/>
    <property type="evidence" value="ECO:0007669"/>
    <property type="project" value="UniProtKB-UniRule"/>
</dbReference>
<dbReference type="InterPro" id="IPR002123">
    <property type="entry name" value="Plipid/glycerol_acylTrfase"/>
</dbReference>
<keyword evidence="2 4" id="KW-0808">Transferase</keyword>
<evidence type="ECO:0000256" key="2">
    <source>
        <dbReference type="ARBA" id="ARBA00022679"/>
    </source>
</evidence>
<reference evidence="6" key="1">
    <citation type="submission" date="2020-05" db="EMBL/GenBank/DDBJ databases">
        <authorList>
            <consortium name="Genoscope - CEA"/>
            <person name="William W."/>
        </authorList>
    </citation>
    <scope>NUCLEOTIDE SEQUENCE [LARGE SCALE GENOMIC DNA]</scope>
    <source>
        <strain evidence="6">PCC 7821</strain>
    </source>
</reference>
<dbReference type="GO" id="GO:0006654">
    <property type="term" value="P:phosphatidic acid biosynthetic process"/>
    <property type="evidence" value="ECO:0007669"/>
    <property type="project" value="TreeGrafter"/>
</dbReference>
<evidence type="ECO:0000313" key="7">
    <source>
        <dbReference type="Proteomes" id="UP000196521"/>
    </source>
</evidence>
<name>A0A6J7ZMZ1_PLARU</name>